<reference evidence="4" key="4">
    <citation type="journal article" date="2008" name="Nucleic Acids Res.">
        <title>The rice annotation project database (RAP-DB): 2008 update.</title>
        <authorList>
            <consortium name="The rice annotation project (RAP)"/>
        </authorList>
    </citation>
    <scope>GENOME REANNOTATION</scope>
    <source>
        <strain evidence="4">cv. Nipponbare</strain>
    </source>
</reference>
<evidence type="ECO:0000313" key="4">
    <source>
        <dbReference type="Proteomes" id="UP000000763"/>
    </source>
</evidence>
<name>Q6ERX0_ORYSJ</name>
<dbReference type="AlphaFoldDB" id="Q6ERX0"/>
<accession>Q6ERX0</accession>
<protein>
    <submittedName>
        <fullName evidence="3">Uncharacterized protein</fullName>
    </submittedName>
</protein>
<evidence type="ECO:0000313" key="3">
    <source>
        <dbReference type="EMBL" id="BAD28600.1"/>
    </source>
</evidence>
<organism evidence="3 4">
    <name type="scientific">Oryza sativa subsp. japonica</name>
    <name type="common">Rice</name>
    <dbReference type="NCBI Taxonomy" id="39947"/>
    <lineage>
        <taxon>Eukaryota</taxon>
        <taxon>Viridiplantae</taxon>
        <taxon>Streptophyta</taxon>
        <taxon>Embryophyta</taxon>
        <taxon>Tracheophyta</taxon>
        <taxon>Spermatophyta</taxon>
        <taxon>Magnoliopsida</taxon>
        <taxon>Liliopsida</taxon>
        <taxon>Poales</taxon>
        <taxon>Poaceae</taxon>
        <taxon>BOP clade</taxon>
        <taxon>Oryzoideae</taxon>
        <taxon>Oryzeae</taxon>
        <taxon>Oryzinae</taxon>
        <taxon>Oryza</taxon>
        <taxon>Oryza sativa</taxon>
    </lineage>
</organism>
<dbReference type="EMBL" id="AP005321">
    <property type="protein sequence ID" value="BAD28499.1"/>
    <property type="molecule type" value="Genomic_DNA"/>
</dbReference>
<proteinExistence type="predicted"/>
<reference evidence="4" key="3">
    <citation type="journal article" date="2005" name="Nature">
        <title>The map-based sequence of the rice genome.</title>
        <authorList>
            <consortium name="International rice genome sequencing project (IRGSP)"/>
            <person name="Matsumoto T."/>
            <person name="Wu J."/>
            <person name="Kanamori H."/>
            <person name="Katayose Y."/>
            <person name="Fujisawa M."/>
            <person name="Namiki N."/>
            <person name="Mizuno H."/>
            <person name="Yamamoto K."/>
            <person name="Antonio B.A."/>
            <person name="Baba T."/>
            <person name="Sakata K."/>
            <person name="Nagamura Y."/>
            <person name="Aoki H."/>
            <person name="Arikawa K."/>
            <person name="Arita K."/>
            <person name="Bito T."/>
            <person name="Chiden Y."/>
            <person name="Fujitsuka N."/>
            <person name="Fukunaka R."/>
            <person name="Hamada M."/>
            <person name="Harada C."/>
            <person name="Hayashi A."/>
            <person name="Hijishita S."/>
            <person name="Honda M."/>
            <person name="Hosokawa S."/>
            <person name="Ichikawa Y."/>
            <person name="Idonuma A."/>
            <person name="Iijima M."/>
            <person name="Ikeda M."/>
            <person name="Ikeno M."/>
            <person name="Ito K."/>
            <person name="Ito S."/>
            <person name="Ito T."/>
            <person name="Ito Y."/>
            <person name="Ito Y."/>
            <person name="Iwabuchi A."/>
            <person name="Kamiya K."/>
            <person name="Karasawa W."/>
            <person name="Kurita K."/>
            <person name="Katagiri S."/>
            <person name="Kikuta A."/>
            <person name="Kobayashi H."/>
            <person name="Kobayashi N."/>
            <person name="Machita K."/>
            <person name="Maehara T."/>
            <person name="Masukawa M."/>
            <person name="Mizubayashi T."/>
            <person name="Mukai Y."/>
            <person name="Nagasaki H."/>
            <person name="Nagata Y."/>
            <person name="Naito S."/>
            <person name="Nakashima M."/>
            <person name="Nakama Y."/>
            <person name="Nakamichi Y."/>
            <person name="Nakamura M."/>
            <person name="Meguro A."/>
            <person name="Negishi M."/>
            <person name="Ohta I."/>
            <person name="Ohta T."/>
            <person name="Okamoto M."/>
            <person name="Ono N."/>
            <person name="Saji S."/>
            <person name="Sakaguchi M."/>
            <person name="Sakai K."/>
            <person name="Shibata M."/>
            <person name="Shimokawa T."/>
            <person name="Song J."/>
            <person name="Takazaki Y."/>
            <person name="Terasawa K."/>
            <person name="Tsugane M."/>
            <person name="Tsuji K."/>
            <person name="Ueda S."/>
            <person name="Waki K."/>
            <person name="Yamagata H."/>
            <person name="Yamamoto M."/>
            <person name="Yamamoto S."/>
            <person name="Yamane H."/>
            <person name="Yoshiki S."/>
            <person name="Yoshihara R."/>
            <person name="Yukawa K."/>
            <person name="Zhong H."/>
            <person name="Yano M."/>
            <person name="Yuan Q."/>
            <person name="Ouyang S."/>
            <person name="Liu J."/>
            <person name="Jones K.M."/>
            <person name="Gansberger K."/>
            <person name="Moffat K."/>
            <person name="Hill J."/>
            <person name="Bera J."/>
            <person name="Fadrosh D."/>
            <person name="Jin S."/>
            <person name="Johri S."/>
            <person name="Kim M."/>
            <person name="Overton L."/>
            <person name="Reardon M."/>
            <person name="Tsitrin T."/>
            <person name="Vuong H."/>
            <person name="Weaver B."/>
            <person name="Ciecko A."/>
            <person name="Tallon L."/>
            <person name="Jackson J."/>
            <person name="Pai G."/>
            <person name="Aken S.V."/>
            <person name="Utterback T."/>
            <person name="Reidmuller S."/>
            <person name="Feldblyum T."/>
            <person name="Hsiao J."/>
            <person name="Zismann V."/>
            <person name="Iobst S."/>
            <person name="de Vazeille A.R."/>
            <person name="Buell C.R."/>
            <person name="Ying K."/>
            <person name="Li Y."/>
            <person name="Lu T."/>
            <person name="Huang Y."/>
            <person name="Zhao Q."/>
            <person name="Feng Q."/>
            <person name="Zhang L."/>
            <person name="Zhu J."/>
            <person name="Weng Q."/>
            <person name="Mu J."/>
            <person name="Lu Y."/>
            <person name="Fan D."/>
            <person name="Liu Y."/>
            <person name="Guan J."/>
            <person name="Zhang Y."/>
            <person name="Yu S."/>
            <person name="Liu X."/>
            <person name="Zhang Y."/>
            <person name="Hong G."/>
            <person name="Han B."/>
            <person name="Choisne N."/>
            <person name="Demange N."/>
            <person name="Orjeda G."/>
            <person name="Samain S."/>
            <person name="Cattolico L."/>
            <person name="Pelletier E."/>
            <person name="Couloux A."/>
            <person name="Segurens B."/>
            <person name="Wincker P."/>
            <person name="D'Hont A."/>
            <person name="Scarpelli C."/>
            <person name="Weissenbach J."/>
            <person name="Salanoubat M."/>
            <person name="Quetier F."/>
            <person name="Yu Y."/>
            <person name="Kim H.R."/>
            <person name="Rambo T."/>
            <person name="Currie J."/>
            <person name="Collura K."/>
            <person name="Luo M."/>
            <person name="Yang T."/>
            <person name="Ammiraju J.S.S."/>
            <person name="Engler F."/>
            <person name="Soderlund C."/>
            <person name="Wing R.A."/>
            <person name="Palmer L.E."/>
            <person name="de la Bastide M."/>
            <person name="Spiegel L."/>
            <person name="Nascimento L."/>
            <person name="Zutavern T."/>
            <person name="O'Shaughnessy A."/>
            <person name="Dike S."/>
            <person name="Dedhia N."/>
            <person name="Preston R."/>
            <person name="Balija V."/>
            <person name="McCombie W.R."/>
            <person name="Chow T."/>
            <person name="Chen H."/>
            <person name="Chung M."/>
            <person name="Chen C."/>
            <person name="Shaw J."/>
            <person name="Wu H."/>
            <person name="Hsiao K."/>
            <person name="Chao Y."/>
            <person name="Chu M."/>
            <person name="Cheng C."/>
            <person name="Hour A."/>
            <person name="Lee P."/>
            <person name="Lin S."/>
            <person name="Lin Y."/>
            <person name="Liou J."/>
            <person name="Liu S."/>
            <person name="Hsing Y."/>
            <person name="Raghuvanshi S."/>
            <person name="Mohanty A."/>
            <person name="Bharti A.K."/>
            <person name="Gaur A."/>
            <person name="Gupta V."/>
            <person name="Kumar D."/>
            <person name="Ravi V."/>
            <person name="Vij S."/>
            <person name="Kapur A."/>
            <person name="Khurana P."/>
            <person name="Khurana P."/>
            <person name="Khurana J.P."/>
            <person name="Tyagi A.K."/>
            <person name="Gaikwad K."/>
            <person name="Singh A."/>
            <person name="Dalal V."/>
            <person name="Srivastava S."/>
            <person name="Dixit A."/>
            <person name="Pal A.K."/>
            <person name="Ghazi I.A."/>
            <person name="Yadav M."/>
            <person name="Pandit A."/>
            <person name="Bhargava A."/>
            <person name="Sureshbabu K."/>
            <person name="Batra K."/>
            <person name="Sharma T.R."/>
            <person name="Mohapatra T."/>
            <person name="Singh N.K."/>
            <person name="Messing J."/>
            <person name="Nelson A.B."/>
            <person name="Fuks G."/>
            <person name="Kavchok S."/>
            <person name="Keizer G."/>
            <person name="Linton E."/>
            <person name="Llaca V."/>
            <person name="Song R."/>
            <person name="Tanyolac B."/>
            <person name="Young S."/>
            <person name="Ho-Il K."/>
            <person name="Hahn J.H."/>
            <person name="Sangsakoo G."/>
            <person name="Vanavichit A."/>
            <person name="de Mattos Luiz.A.T."/>
            <person name="Zimmer P.D."/>
            <person name="Malone G."/>
            <person name="Dellagostin O."/>
            <person name="de Oliveira A.C."/>
            <person name="Bevan M."/>
            <person name="Bancroft I."/>
            <person name="Minx P."/>
            <person name="Cordum H."/>
            <person name="Wilson R."/>
            <person name="Cheng Z."/>
            <person name="Jin W."/>
            <person name="Jiang J."/>
            <person name="Leong S.A."/>
            <person name="Iwama H."/>
            <person name="Gojobori T."/>
            <person name="Itoh T."/>
            <person name="Niimura Y."/>
            <person name="Fujii Y."/>
            <person name="Habara T."/>
            <person name="Sakai H."/>
            <person name="Sato Y."/>
            <person name="Wilson G."/>
            <person name="Kumar K."/>
            <person name="McCouch S."/>
            <person name="Juretic N."/>
            <person name="Hoen D."/>
            <person name="Wright S."/>
            <person name="Bruskiewich R."/>
            <person name="Bureau T."/>
            <person name="Miyao A."/>
            <person name="Hirochika H."/>
            <person name="Nishikawa T."/>
            <person name="Kadowaki K."/>
            <person name="Sugiura M."/>
            <person name="Burr B."/>
            <person name="Sasaki T."/>
        </authorList>
    </citation>
    <scope>NUCLEOTIDE SEQUENCE [LARGE SCALE GENOMIC DNA]</scope>
    <source>
        <strain evidence="4">cv. Nipponbare</strain>
    </source>
</reference>
<sequence>MLRGAGGEGGSEEEGELLRRSGKGSYTGNGGKRELPWAGSGHLAAPPPLRLALSLLCSASSRLQSPLRPGIVAEKDASTFQIRPKLLAIHACTRFRARRYFDPPMSVVGRATKGDRGAGGGVAEGGGLWLVEKGKGRERGEMKSEEREWVGPTIMYREE</sequence>
<feature type="region of interest" description="Disordered" evidence="1">
    <location>
        <begin position="1"/>
        <end position="39"/>
    </location>
</feature>
<evidence type="ECO:0000256" key="1">
    <source>
        <dbReference type="SAM" id="MobiDB-lite"/>
    </source>
</evidence>
<dbReference type="EMBL" id="AP005421">
    <property type="protein sequence ID" value="BAD28600.1"/>
    <property type="molecule type" value="Genomic_DNA"/>
</dbReference>
<reference evidence="3" key="2">
    <citation type="submission" date="2002-06" db="EMBL/GenBank/DDBJ databases">
        <title>Oryza sativa nipponbare(GA3) genomic DNA, chromosome 9, PAC clone:P0435D08.</title>
        <authorList>
            <person name="Sasaki T."/>
            <person name="Matsumoto T."/>
            <person name="Katayose Y."/>
        </authorList>
    </citation>
    <scope>NUCLEOTIDE SEQUENCE</scope>
</reference>
<evidence type="ECO:0000313" key="2">
    <source>
        <dbReference type="EMBL" id="BAD28499.1"/>
    </source>
</evidence>
<reference evidence="2" key="1">
    <citation type="submission" date="2002-05" db="EMBL/GenBank/DDBJ databases">
        <title>Oryza sativa nipponbare(GA3) genomic DNA, chromosome 9, PAC clone:P0650H04.</title>
        <authorList>
            <person name="Sasaki T."/>
            <person name="Matsumoto T."/>
            <person name="Katayose Y."/>
        </authorList>
    </citation>
    <scope>NUCLEOTIDE SEQUENCE</scope>
</reference>
<dbReference type="Proteomes" id="UP000000763">
    <property type="component" value="Chromosome 9"/>
</dbReference>
<gene>
    <name evidence="3" type="ORF">P0435D08.28</name>
    <name evidence="2" type="ORF">P0650H04.10</name>
</gene>